<dbReference type="EMBL" id="CP132353">
    <property type="protein sequence ID" value="WLS77200.1"/>
    <property type="molecule type" value="Genomic_DNA"/>
</dbReference>
<accession>A0AA50DFK5</accession>
<name>A0AA50DFK5_9GAMM</name>
<evidence type="ECO:0008006" key="3">
    <source>
        <dbReference type="Google" id="ProtNLM"/>
    </source>
</evidence>
<protein>
    <recommendedName>
        <fullName evidence="3">Phage tail protein</fullName>
    </recommendedName>
</protein>
<evidence type="ECO:0000313" key="1">
    <source>
        <dbReference type="EMBL" id="WLS77200.1"/>
    </source>
</evidence>
<evidence type="ECO:0000313" key="2">
    <source>
        <dbReference type="Proteomes" id="UP001228139"/>
    </source>
</evidence>
<gene>
    <name evidence="1" type="ORF">Q3V30_11930</name>
</gene>
<sequence>MMADYALIKDGMVQNVVVWDGEGNLFEGFDTYEIQDGDIVGLGYSVTGSAGKYKFKAPVVVVDPEELAGQNLATAQSEYDRASKNISDLNDQIADEDYSGTTEEIVKKKQVTWTSYRKSLRAYIANNDGSVSLPSSPEV</sequence>
<dbReference type="RefSeq" id="WP_306205907.1">
    <property type="nucleotide sequence ID" value="NZ_CP132353.1"/>
</dbReference>
<dbReference type="Proteomes" id="UP001228139">
    <property type="component" value="Chromosome"/>
</dbReference>
<reference evidence="1 2" key="1">
    <citation type="submission" date="2023-07" db="EMBL/GenBank/DDBJ databases">
        <title>Pathogenic bacteria of pear tree diseases.</title>
        <authorList>
            <person name="Zhang Z."/>
            <person name="He L."/>
            <person name="Huang R."/>
        </authorList>
    </citation>
    <scope>NUCLEOTIDE SEQUENCE [LARGE SCALE GENOMIC DNA]</scope>
    <source>
        <strain evidence="1 2">DE2</strain>
    </source>
</reference>
<dbReference type="AlphaFoldDB" id="A0AA50DFK5"/>
<organism evidence="1 2">
    <name type="scientific">Erwinia pyri</name>
    <dbReference type="NCBI Taxonomy" id="3062598"/>
    <lineage>
        <taxon>Bacteria</taxon>
        <taxon>Pseudomonadati</taxon>
        <taxon>Pseudomonadota</taxon>
        <taxon>Gammaproteobacteria</taxon>
        <taxon>Enterobacterales</taxon>
        <taxon>Erwiniaceae</taxon>
        <taxon>Erwinia</taxon>
    </lineage>
</organism>
<dbReference type="KEGG" id="epi:Q3V30_11930"/>
<keyword evidence="2" id="KW-1185">Reference proteome</keyword>
<proteinExistence type="predicted"/>